<evidence type="ECO:0000256" key="5">
    <source>
        <dbReference type="PIRSR" id="PIRSR015582-2"/>
    </source>
</evidence>
<organism evidence="7 8">
    <name type="scientific">Caballeronia novacaledonica</name>
    <dbReference type="NCBI Taxonomy" id="1544861"/>
    <lineage>
        <taxon>Bacteria</taxon>
        <taxon>Pseudomonadati</taxon>
        <taxon>Pseudomonadota</taxon>
        <taxon>Betaproteobacteria</taxon>
        <taxon>Burkholderiales</taxon>
        <taxon>Burkholderiaceae</taxon>
        <taxon>Caballeronia</taxon>
    </lineage>
</organism>
<feature type="binding site" evidence="5">
    <location>
        <position position="161"/>
    </location>
    <ligand>
        <name>Mg(2+)</name>
        <dbReference type="ChEBI" id="CHEBI:18420"/>
    </ligand>
</feature>
<accession>A0A2U3IDE0</accession>
<dbReference type="AlphaFoldDB" id="A0A2U3IDE0"/>
<feature type="binding site" evidence="5">
    <location>
        <position position="131"/>
    </location>
    <ligand>
        <name>Mg(2+)</name>
        <dbReference type="ChEBI" id="CHEBI:18420"/>
    </ligand>
</feature>
<evidence type="ECO:0000256" key="3">
    <source>
        <dbReference type="ARBA" id="ARBA00022842"/>
    </source>
</evidence>
<comment type="cofactor">
    <cofactor evidence="1">
        <name>Mg(2+)</name>
        <dbReference type="ChEBI" id="CHEBI:18420"/>
    </cofactor>
</comment>
<dbReference type="SUPFAM" id="SSF51621">
    <property type="entry name" value="Phosphoenolpyruvate/pyruvate domain"/>
    <property type="match status" value="1"/>
</dbReference>
<dbReference type="OrthoDB" id="348111at2"/>
<name>A0A2U3IDE0_9BURK</name>
<keyword evidence="8" id="KW-1185">Reference proteome</keyword>
<dbReference type="PANTHER" id="PTHR32308">
    <property type="entry name" value="LYASE BETA SUBUNIT, PUTATIVE (AFU_ORTHOLOGUE AFUA_4G13030)-RELATED"/>
    <property type="match status" value="1"/>
</dbReference>
<feature type="binding site" evidence="4">
    <location>
        <position position="131"/>
    </location>
    <ligand>
        <name>substrate</name>
    </ligand>
</feature>
<feature type="domain" description="HpcH/HpaI aldolase/citrate lyase" evidence="6">
    <location>
        <begin position="5"/>
        <end position="230"/>
    </location>
</feature>
<evidence type="ECO:0000256" key="1">
    <source>
        <dbReference type="ARBA" id="ARBA00001946"/>
    </source>
</evidence>
<dbReference type="EMBL" id="OGTP01000028">
    <property type="protein sequence ID" value="SPB18231.1"/>
    <property type="molecule type" value="Genomic_DNA"/>
</dbReference>
<sequence length="298" mass="32366">MRPMRSVLFVPGHKEGWPEKAVAAGADGVILDLEDAVPLAMKDEAREIVAQSIGRLAAGGRKIGVYVRLNALETGMTGDDLARIVIPGLDGVLLPKNYGPRDIVACDALITHFERKNGVAPGTVEIVVSLETAQAYSRCEEILDASPRVATLFAGTAKDADVSRSIGFQFTPAGHETLYLRSRALLAVRASGRQSSWVGLWQDLKDPEGARSFALQNRQLGFTTMVMIHPSHIAVANEVFSPSEQDVVFYQGMIDTFEKAESEGNAAVLYEGQHIDYAHVKTARQVLELHRALTRDAS</sequence>
<dbReference type="InterPro" id="IPR040442">
    <property type="entry name" value="Pyrv_kinase-like_dom_sf"/>
</dbReference>
<evidence type="ECO:0000313" key="7">
    <source>
        <dbReference type="EMBL" id="SPB18231.1"/>
    </source>
</evidence>
<feature type="binding site" evidence="4">
    <location>
        <position position="68"/>
    </location>
    <ligand>
        <name>substrate</name>
    </ligand>
</feature>
<gene>
    <name evidence="7" type="ORF">NOV72_05430</name>
</gene>
<reference evidence="8" key="1">
    <citation type="submission" date="2018-01" db="EMBL/GenBank/DDBJ databases">
        <authorList>
            <person name="Peeters C."/>
        </authorList>
    </citation>
    <scope>NUCLEOTIDE SEQUENCE [LARGE SCALE GENOMIC DNA]</scope>
</reference>
<proteinExistence type="predicted"/>
<dbReference type="GO" id="GO:0006107">
    <property type="term" value="P:oxaloacetate metabolic process"/>
    <property type="evidence" value="ECO:0007669"/>
    <property type="project" value="TreeGrafter"/>
</dbReference>
<dbReference type="InterPro" id="IPR005000">
    <property type="entry name" value="Aldolase/citrate-lyase_domain"/>
</dbReference>
<dbReference type="InterPro" id="IPR015813">
    <property type="entry name" value="Pyrv/PenolPyrv_kinase-like_dom"/>
</dbReference>
<dbReference type="Gene3D" id="3.20.20.60">
    <property type="entry name" value="Phosphoenolpyruvate-binding domains"/>
    <property type="match status" value="1"/>
</dbReference>
<dbReference type="InterPro" id="IPR011206">
    <property type="entry name" value="Citrate_lyase_beta/mcl1/mcl2"/>
</dbReference>
<dbReference type="GO" id="GO:0016829">
    <property type="term" value="F:lyase activity"/>
    <property type="evidence" value="ECO:0007669"/>
    <property type="project" value="UniProtKB-KW"/>
</dbReference>
<evidence type="ECO:0000259" key="6">
    <source>
        <dbReference type="Pfam" id="PF03328"/>
    </source>
</evidence>
<keyword evidence="2 5" id="KW-0479">Metal-binding</keyword>
<keyword evidence="3 5" id="KW-0460">Magnesium</keyword>
<dbReference type="GO" id="GO:0000287">
    <property type="term" value="F:magnesium ion binding"/>
    <property type="evidence" value="ECO:0007669"/>
    <property type="project" value="TreeGrafter"/>
</dbReference>
<dbReference type="PIRSF" id="PIRSF015582">
    <property type="entry name" value="Cit_lyase_B"/>
    <property type="match status" value="1"/>
</dbReference>
<dbReference type="PANTHER" id="PTHR32308:SF10">
    <property type="entry name" value="CITRATE LYASE SUBUNIT BETA"/>
    <property type="match status" value="1"/>
</dbReference>
<evidence type="ECO:0000313" key="8">
    <source>
        <dbReference type="Proteomes" id="UP000238169"/>
    </source>
</evidence>
<evidence type="ECO:0000256" key="4">
    <source>
        <dbReference type="PIRSR" id="PIRSR015582-1"/>
    </source>
</evidence>
<dbReference type="Proteomes" id="UP000238169">
    <property type="component" value="Unassembled WGS sequence"/>
</dbReference>
<keyword evidence="7" id="KW-0456">Lyase</keyword>
<evidence type="ECO:0000256" key="2">
    <source>
        <dbReference type="ARBA" id="ARBA00022723"/>
    </source>
</evidence>
<protein>
    <submittedName>
        <fullName evidence="7">Citryl-CoA lyase</fullName>
    </submittedName>
</protein>
<dbReference type="Pfam" id="PF03328">
    <property type="entry name" value="HpcH_HpaI"/>
    <property type="match status" value="1"/>
</dbReference>